<dbReference type="FunFam" id="3.40.640.10:FF:000004">
    <property type="entry name" value="Acetylornithine aminotransferase"/>
    <property type="match status" value="1"/>
</dbReference>
<dbReference type="InterPro" id="IPR004636">
    <property type="entry name" value="AcOrn/SuccOrn_fam"/>
</dbReference>
<dbReference type="EMBL" id="CAFBLD010000008">
    <property type="protein sequence ID" value="CAB4872816.1"/>
    <property type="molecule type" value="Genomic_DNA"/>
</dbReference>
<evidence type="ECO:0000256" key="4">
    <source>
        <dbReference type="ARBA" id="ARBA00022605"/>
    </source>
</evidence>
<keyword evidence="3" id="KW-0032">Aminotransferase</keyword>
<dbReference type="EMBL" id="CAEZYM010000002">
    <property type="protein sequence ID" value="CAB4719452.1"/>
    <property type="molecule type" value="Genomic_DNA"/>
</dbReference>
<evidence type="ECO:0000256" key="5">
    <source>
        <dbReference type="ARBA" id="ARBA00022679"/>
    </source>
</evidence>
<dbReference type="EMBL" id="CAFBOC010000004">
    <property type="protein sequence ID" value="CAB4971631.1"/>
    <property type="molecule type" value="Genomic_DNA"/>
</dbReference>
<dbReference type="InterPro" id="IPR015424">
    <property type="entry name" value="PyrdxlP-dep_Trfase"/>
</dbReference>
<comment type="subcellular location">
    <subcellularLocation>
        <location evidence="2">Mitochondrion</location>
    </subcellularLocation>
</comment>
<dbReference type="InterPro" id="IPR005814">
    <property type="entry name" value="Aminotrans_3"/>
</dbReference>
<name>A0A6J5YF94_9ZZZZ</name>
<dbReference type="EMBL" id="CAESAE010000001">
    <property type="protein sequence ID" value="CAB4329195.1"/>
    <property type="molecule type" value="Genomic_DNA"/>
</dbReference>
<dbReference type="EMBL" id="CAFABH010000046">
    <property type="protein sequence ID" value="CAB4833588.1"/>
    <property type="molecule type" value="Genomic_DNA"/>
</dbReference>
<dbReference type="PANTHER" id="PTHR11986:SF79">
    <property type="entry name" value="ACETYLORNITHINE AMINOTRANSFERASE, MITOCHONDRIAL"/>
    <property type="match status" value="1"/>
</dbReference>
<evidence type="ECO:0000313" key="7">
    <source>
        <dbReference type="EMBL" id="CAB4329195.1"/>
    </source>
</evidence>
<dbReference type="Gene3D" id="3.90.1150.10">
    <property type="entry name" value="Aspartate Aminotransferase, domain 1"/>
    <property type="match status" value="1"/>
</dbReference>
<dbReference type="GO" id="GO:0006526">
    <property type="term" value="P:L-arginine biosynthetic process"/>
    <property type="evidence" value="ECO:0007669"/>
    <property type="project" value="UniProtKB-ARBA"/>
</dbReference>
<dbReference type="InterPro" id="IPR015421">
    <property type="entry name" value="PyrdxlP-dep_Trfase_major"/>
</dbReference>
<sequence length="393" mass="41985">MKKESSNFEERWSRALQSNYGQPHMTLVSGKGSVVKDSEGRSYLDFLAGIATNILGHSHPAVVSAVRKQVATLGHVSNFYAHPGVIELAEKLQTLVGDPKAKVFFCNSGAEANEAAFKLSRKTGRTSVVATFGSFHGRTLGALSLTGQHSKRDPFLPLVEGVSHVPFGDIAAMKRKVNARTAMVIVEPILGEGGVVVPPPGYLRAIRDICDRTGALMVCDAVQTGMGRTGQWFGYEHEGIFPDVVTVAKGLGGGLPLGAMIALGDASKLFQPGDHGSTFGGNPIACAAALAVIDVLEKDKLLIKVRAHEALIKAEMNSFPGVKIVRGQGLLLGVVLKRKIAYILREALEDDGVLVNAPDPYVIRIAPALNISEKEVRTFMEIFRKNLAGIINA</sequence>
<dbReference type="EMBL" id="CAEZXO010000002">
    <property type="protein sequence ID" value="CAB4687972.1"/>
    <property type="molecule type" value="Genomic_DNA"/>
</dbReference>
<evidence type="ECO:0000313" key="12">
    <source>
        <dbReference type="EMBL" id="CAB4872816.1"/>
    </source>
</evidence>
<dbReference type="NCBIfam" id="NF002874">
    <property type="entry name" value="PRK03244.1"/>
    <property type="match status" value="1"/>
</dbReference>
<dbReference type="CDD" id="cd00610">
    <property type="entry name" value="OAT_like"/>
    <property type="match status" value="1"/>
</dbReference>
<evidence type="ECO:0000313" key="13">
    <source>
        <dbReference type="EMBL" id="CAB4940049.1"/>
    </source>
</evidence>
<evidence type="ECO:0000313" key="9">
    <source>
        <dbReference type="EMBL" id="CAB4719452.1"/>
    </source>
</evidence>
<evidence type="ECO:0000256" key="1">
    <source>
        <dbReference type="ARBA" id="ARBA00001933"/>
    </source>
</evidence>
<protein>
    <submittedName>
        <fullName evidence="7">Unannotated protein</fullName>
    </submittedName>
</protein>
<dbReference type="AlphaFoldDB" id="A0A6J5YF94"/>
<dbReference type="Gene3D" id="3.40.640.10">
    <property type="entry name" value="Type I PLP-dependent aspartate aminotransferase-like (Major domain)"/>
    <property type="match status" value="1"/>
</dbReference>
<dbReference type="PANTHER" id="PTHR11986">
    <property type="entry name" value="AMINOTRANSFERASE CLASS III"/>
    <property type="match status" value="1"/>
</dbReference>
<keyword evidence="4" id="KW-0028">Amino-acid biosynthesis</keyword>
<dbReference type="NCBIfam" id="TIGR00707">
    <property type="entry name" value="argD"/>
    <property type="match status" value="1"/>
</dbReference>
<dbReference type="GO" id="GO:0005739">
    <property type="term" value="C:mitochondrion"/>
    <property type="evidence" value="ECO:0007669"/>
    <property type="project" value="UniProtKB-SubCell"/>
</dbReference>
<evidence type="ECO:0000256" key="2">
    <source>
        <dbReference type="ARBA" id="ARBA00004173"/>
    </source>
</evidence>
<evidence type="ECO:0000256" key="3">
    <source>
        <dbReference type="ARBA" id="ARBA00022576"/>
    </source>
</evidence>
<dbReference type="GO" id="GO:0008483">
    <property type="term" value="F:transaminase activity"/>
    <property type="evidence" value="ECO:0007669"/>
    <property type="project" value="UniProtKB-KW"/>
</dbReference>
<dbReference type="SUPFAM" id="SSF53383">
    <property type="entry name" value="PLP-dependent transferases"/>
    <property type="match status" value="1"/>
</dbReference>
<organism evidence="7">
    <name type="scientific">freshwater metagenome</name>
    <dbReference type="NCBI Taxonomy" id="449393"/>
    <lineage>
        <taxon>unclassified sequences</taxon>
        <taxon>metagenomes</taxon>
        <taxon>ecological metagenomes</taxon>
    </lineage>
</organism>
<evidence type="ECO:0000313" key="8">
    <source>
        <dbReference type="EMBL" id="CAB4687972.1"/>
    </source>
</evidence>
<evidence type="ECO:0000313" key="14">
    <source>
        <dbReference type="EMBL" id="CAB4971631.1"/>
    </source>
</evidence>
<dbReference type="EMBL" id="CAFBNH010000002">
    <property type="protein sequence ID" value="CAB4940049.1"/>
    <property type="molecule type" value="Genomic_DNA"/>
</dbReference>
<reference evidence="7" key="1">
    <citation type="submission" date="2020-05" db="EMBL/GenBank/DDBJ databases">
        <authorList>
            <person name="Chiriac C."/>
            <person name="Salcher M."/>
            <person name="Ghai R."/>
            <person name="Kavagutti S V."/>
        </authorList>
    </citation>
    <scope>NUCLEOTIDE SEQUENCE</scope>
</reference>
<dbReference type="PIRSF" id="PIRSF000521">
    <property type="entry name" value="Transaminase_4ab_Lys_Orn"/>
    <property type="match status" value="1"/>
</dbReference>
<accession>A0A6J5YF94</accession>
<evidence type="ECO:0000313" key="11">
    <source>
        <dbReference type="EMBL" id="CAB4833588.1"/>
    </source>
</evidence>
<dbReference type="GO" id="GO:0042802">
    <property type="term" value="F:identical protein binding"/>
    <property type="evidence" value="ECO:0007669"/>
    <property type="project" value="TreeGrafter"/>
</dbReference>
<dbReference type="EMBL" id="CAEZZW010000002">
    <property type="protein sequence ID" value="CAB4777880.1"/>
    <property type="molecule type" value="Genomic_DNA"/>
</dbReference>
<evidence type="ECO:0000256" key="6">
    <source>
        <dbReference type="ARBA" id="ARBA00022898"/>
    </source>
</evidence>
<comment type="cofactor">
    <cofactor evidence="1">
        <name>pyridoxal 5'-phosphate</name>
        <dbReference type="ChEBI" id="CHEBI:597326"/>
    </cofactor>
</comment>
<evidence type="ECO:0000313" key="10">
    <source>
        <dbReference type="EMBL" id="CAB4777880.1"/>
    </source>
</evidence>
<keyword evidence="5" id="KW-0808">Transferase</keyword>
<proteinExistence type="predicted"/>
<dbReference type="GO" id="GO:0030170">
    <property type="term" value="F:pyridoxal phosphate binding"/>
    <property type="evidence" value="ECO:0007669"/>
    <property type="project" value="InterPro"/>
</dbReference>
<keyword evidence="6" id="KW-0663">Pyridoxal phosphate</keyword>
<dbReference type="Pfam" id="PF00202">
    <property type="entry name" value="Aminotran_3"/>
    <property type="match status" value="1"/>
</dbReference>
<dbReference type="InterPro" id="IPR050103">
    <property type="entry name" value="Class-III_PLP-dep_AT"/>
</dbReference>
<dbReference type="InterPro" id="IPR015422">
    <property type="entry name" value="PyrdxlP-dep_Trfase_small"/>
</dbReference>
<gene>
    <name evidence="8" type="ORF">UFOPK2510_00476</name>
    <name evidence="9" type="ORF">UFOPK2718_00361</name>
    <name evidence="10" type="ORF">UFOPK2936_00666</name>
    <name evidence="11" type="ORF">UFOPK3174_01500</name>
    <name evidence="12" type="ORF">UFOPK3328_01164</name>
    <name evidence="13" type="ORF">UFOPK3779_00471</name>
    <name evidence="14" type="ORF">UFOPK3913_00462</name>
    <name evidence="7" type="ORF">UFOPK4107_00004</name>
</gene>